<reference evidence="1 2" key="1">
    <citation type="submission" date="2019-12" db="EMBL/GenBank/DDBJ databases">
        <authorList>
            <person name="Li M."/>
        </authorList>
    </citation>
    <scope>NUCLEOTIDE SEQUENCE [LARGE SCALE GENOMIC DNA]</scope>
    <source>
        <strain evidence="1 2">GBMRC 2024</strain>
    </source>
</reference>
<protein>
    <submittedName>
        <fullName evidence="1">Uncharacterized protein</fullName>
    </submittedName>
</protein>
<keyword evidence="2" id="KW-1185">Reference proteome</keyword>
<evidence type="ECO:0000313" key="2">
    <source>
        <dbReference type="Proteomes" id="UP000477911"/>
    </source>
</evidence>
<dbReference type="InterPro" id="IPR006311">
    <property type="entry name" value="TAT_signal"/>
</dbReference>
<accession>A0A6L7G3W6</accession>
<proteinExistence type="predicted"/>
<name>A0A6L7G3W6_9RHOB</name>
<dbReference type="EMBL" id="WUMU01000015">
    <property type="protein sequence ID" value="MXN18701.1"/>
    <property type="molecule type" value="Genomic_DNA"/>
</dbReference>
<dbReference type="Proteomes" id="UP000477911">
    <property type="component" value="Unassembled WGS sequence"/>
</dbReference>
<comment type="caution">
    <text evidence="1">The sequence shown here is derived from an EMBL/GenBank/DDBJ whole genome shotgun (WGS) entry which is preliminary data.</text>
</comment>
<sequence length="58" mass="6017">MDRRSFLKSGTGAPVASALLAAPALARARALVLDHGAMVLRKDAGADLRAALSEQMKV</sequence>
<evidence type="ECO:0000313" key="1">
    <source>
        <dbReference type="EMBL" id="MXN18701.1"/>
    </source>
</evidence>
<organism evidence="1 2">
    <name type="scientific">Pseudooceanicola albus</name>
    <dbReference type="NCBI Taxonomy" id="2692189"/>
    <lineage>
        <taxon>Bacteria</taxon>
        <taxon>Pseudomonadati</taxon>
        <taxon>Pseudomonadota</taxon>
        <taxon>Alphaproteobacteria</taxon>
        <taxon>Rhodobacterales</taxon>
        <taxon>Paracoccaceae</taxon>
        <taxon>Pseudooceanicola</taxon>
    </lineage>
</organism>
<dbReference type="AlphaFoldDB" id="A0A6L7G3W6"/>
<gene>
    <name evidence="1" type="ORF">GR170_12700</name>
</gene>
<dbReference type="PROSITE" id="PS51318">
    <property type="entry name" value="TAT"/>
    <property type="match status" value="1"/>
</dbReference>
<dbReference type="RefSeq" id="WP_160894833.1">
    <property type="nucleotide sequence ID" value="NZ_WUMU01000015.1"/>
</dbReference>